<organism evidence="6 7">
    <name type="scientific">Bifidobacterium reuteri</name>
    <dbReference type="NCBI Taxonomy" id="983706"/>
    <lineage>
        <taxon>Bacteria</taxon>
        <taxon>Bacillati</taxon>
        <taxon>Actinomycetota</taxon>
        <taxon>Actinomycetes</taxon>
        <taxon>Bifidobacteriales</taxon>
        <taxon>Bifidobacteriaceae</taxon>
        <taxon>Bifidobacterium</taxon>
    </lineage>
</organism>
<dbReference type="InterPro" id="IPR017867">
    <property type="entry name" value="Tyr_phospatase_low_mol_wt"/>
</dbReference>
<gene>
    <name evidence="6" type="ORF">EMO92_06730</name>
</gene>
<dbReference type="Proteomes" id="UP000326251">
    <property type="component" value="Unassembled WGS sequence"/>
</dbReference>
<evidence type="ECO:0000259" key="5">
    <source>
        <dbReference type="SMART" id="SM00226"/>
    </source>
</evidence>
<accession>A0A5J5E8K0</accession>
<dbReference type="AlphaFoldDB" id="A0A5J5E8K0"/>
<feature type="active site" description="Nucleophile" evidence="4">
    <location>
        <position position="7"/>
    </location>
</feature>
<dbReference type="PRINTS" id="PR00719">
    <property type="entry name" value="LMWPTPASE"/>
</dbReference>
<dbReference type="PANTHER" id="PTHR11717">
    <property type="entry name" value="LOW MOLECULAR WEIGHT PROTEIN TYROSINE PHOSPHATASE"/>
    <property type="match status" value="1"/>
</dbReference>
<name>A0A5J5E8K0_9BIFI</name>
<evidence type="ECO:0000313" key="6">
    <source>
        <dbReference type="EMBL" id="KAA8825256.1"/>
    </source>
</evidence>
<feature type="active site" description="Nucleophile" evidence="4">
    <location>
        <position position="13"/>
    </location>
</feature>
<dbReference type="InterPro" id="IPR023485">
    <property type="entry name" value="Ptyr_pPase"/>
</dbReference>
<dbReference type="RefSeq" id="WP_150335642.1">
    <property type="nucleotide sequence ID" value="NZ_RZUG01000010.1"/>
</dbReference>
<evidence type="ECO:0000256" key="4">
    <source>
        <dbReference type="PIRSR" id="PIRSR617867-1"/>
    </source>
</evidence>
<evidence type="ECO:0000256" key="3">
    <source>
        <dbReference type="ARBA" id="ARBA00022912"/>
    </source>
</evidence>
<dbReference type="EMBL" id="RZUG01000010">
    <property type="protein sequence ID" value="KAA8825256.1"/>
    <property type="molecule type" value="Genomic_DNA"/>
</dbReference>
<dbReference type="SUPFAM" id="SSF52788">
    <property type="entry name" value="Phosphotyrosine protein phosphatases I"/>
    <property type="match status" value="1"/>
</dbReference>
<keyword evidence="2" id="KW-0378">Hydrolase</keyword>
<evidence type="ECO:0000313" key="7">
    <source>
        <dbReference type="Proteomes" id="UP000326251"/>
    </source>
</evidence>
<evidence type="ECO:0000256" key="2">
    <source>
        <dbReference type="ARBA" id="ARBA00022801"/>
    </source>
</evidence>
<reference evidence="6 7" key="1">
    <citation type="journal article" date="2019" name="Syst. Appl. Microbiol.">
        <title>Characterization of Bifidobacterium species in feaces of the Egyptian fruit bat: Description of B. vespertilionis sp. nov. and B. rousetti sp. nov.</title>
        <authorList>
            <person name="Modesto M."/>
            <person name="Satti M."/>
            <person name="Watanabe K."/>
            <person name="Puglisi E."/>
            <person name="Morelli L."/>
            <person name="Huang C.-H."/>
            <person name="Liou J.-S."/>
            <person name="Miyashita M."/>
            <person name="Tamura T."/>
            <person name="Saito S."/>
            <person name="Mori K."/>
            <person name="Huang L."/>
            <person name="Sciavilla P."/>
            <person name="Sandri C."/>
            <person name="Spiezio C."/>
            <person name="Vitali F."/>
            <person name="Cavalieri D."/>
            <person name="Perpetuini G."/>
            <person name="Tofalo R."/>
            <person name="Bonetti A."/>
            <person name="Arita M."/>
            <person name="Mattarelli P."/>
        </authorList>
    </citation>
    <scope>NUCLEOTIDE SEQUENCE [LARGE SCALE GENOMIC DNA]</scope>
    <source>
        <strain evidence="6 7">RST19</strain>
    </source>
</reference>
<dbReference type="InterPro" id="IPR050438">
    <property type="entry name" value="LMW_PTPase"/>
</dbReference>
<dbReference type="Gene3D" id="3.40.50.2300">
    <property type="match status" value="1"/>
</dbReference>
<comment type="caution">
    <text evidence="6">The sequence shown here is derived from an EMBL/GenBank/DDBJ whole genome shotgun (WGS) entry which is preliminary data.</text>
</comment>
<keyword evidence="3" id="KW-0904">Protein phosphatase</keyword>
<dbReference type="GO" id="GO:0004725">
    <property type="term" value="F:protein tyrosine phosphatase activity"/>
    <property type="evidence" value="ECO:0007669"/>
    <property type="project" value="InterPro"/>
</dbReference>
<feature type="domain" description="Phosphotyrosine protein phosphatase I" evidence="5">
    <location>
        <begin position="1"/>
        <end position="177"/>
    </location>
</feature>
<dbReference type="SMART" id="SM00226">
    <property type="entry name" value="LMWPc"/>
    <property type="match status" value="1"/>
</dbReference>
<dbReference type="InterPro" id="IPR036196">
    <property type="entry name" value="Ptyr_pPase_sf"/>
</dbReference>
<comment type="similarity">
    <text evidence="1">Belongs to the low molecular weight phosphotyrosine protein phosphatase family.</text>
</comment>
<protein>
    <submittedName>
        <fullName evidence="6">Low molecular weight phosphatase family protein</fullName>
    </submittedName>
</protein>
<proteinExistence type="inferred from homology"/>
<dbReference type="PANTHER" id="PTHR11717:SF31">
    <property type="entry name" value="LOW MOLECULAR WEIGHT PROTEIN-TYROSINE-PHOSPHATASE ETP-RELATED"/>
    <property type="match status" value="1"/>
</dbReference>
<dbReference type="Pfam" id="PF01451">
    <property type="entry name" value="LMWPc"/>
    <property type="match status" value="1"/>
</dbReference>
<sequence>MHILFVCTGNVCRSPMGELMMRRYLAHTSIEISSAGTHGLDAQPIDPSSRRLMDSLSIDSSSFRSKQLTREMAESADLVLCFEHDQVQDIVSIAPGAIRHTFLVTEFASMCLYCARNNMVHGETIQERLESVVNVASFVRPLIPAARDIEDPFGKEFPVFRSAAEQTNKALWLMLDSMRKHYVDARPIDAAPVVKA</sequence>
<evidence type="ECO:0000256" key="1">
    <source>
        <dbReference type="ARBA" id="ARBA00011063"/>
    </source>
</evidence>